<dbReference type="EC" id="1.4.3.16" evidence="1"/>
<evidence type="ECO:0000313" key="1">
    <source>
        <dbReference type="EMBL" id="EAR21465.1"/>
    </source>
</evidence>
<dbReference type="AlphaFoldDB" id="A4BRY6"/>
<sequence length="121" mass="13275">MLALSAAAALPALLWSDLAVAVRVGWFVVIVVLCYRELTRQGWAHPNALVHRFGRTGAGHWFFEARGVRYSEAVLTERLVGPGVCILRLSTPSFARTLVVPTDATDGLSHRRLRAALLVLQ</sequence>
<gene>
    <name evidence="1" type="ORF">NB231_01104</name>
</gene>
<name>A4BRY6_9GAMM</name>
<dbReference type="GO" id="GO:0008734">
    <property type="term" value="F:L-aspartate oxidase activity"/>
    <property type="evidence" value="ECO:0007669"/>
    <property type="project" value="UniProtKB-EC"/>
</dbReference>
<accession>A4BRY6</accession>
<evidence type="ECO:0000313" key="2">
    <source>
        <dbReference type="Proteomes" id="UP000003374"/>
    </source>
</evidence>
<keyword evidence="2" id="KW-1185">Reference proteome</keyword>
<dbReference type="EMBL" id="AAOF01000008">
    <property type="protein sequence ID" value="EAR21465.1"/>
    <property type="molecule type" value="Genomic_DNA"/>
</dbReference>
<protein>
    <submittedName>
        <fullName evidence="1">L-aspartate oxidase</fullName>
        <ecNumber evidence="1">1.4.3.16</ecNumber>
    </submittedName>
</protein>
<reference evidence="1 2" key="1">
    <citation type="submission" date="2006-02" db="EMBL/GenBank/DDBJ databases">
        <authorList>
            <person name="Waterbury J."/>
            <person name="Ferriera S."/>
            <person name="Johnson J."/>
            <person name="Kravitz S."/>
            <person name="Halpern A."/>
            <person name="Remington K."/>
            <person name="Beeson K."/>
            <person name="Tran B."/>
            <person name="Rogers Y.-H."/>
            <person name="Friedman R."/>
            <person name="Venter J.C."/>
        </authorList>
    </citation>
    <scope>NUCLEOTIDE SEQUENCE [LARGE SCALE GENOMIC DNA]</scope>
    <source>
        <strain evidence="1 2">Nb-231</strain>
    </source>
</reference>
<dbReference type="HOGENOM" id="CLU_2035565_0_0_6"/>
<proteinExistence type="predicted"/>
<dbReference type="STRING" id="314278.NB231_01104"/>
<organism evidence="1 2">
    <name type="scientific">Nitrococcus mobilis Nb-231</name>
    <dbReference type="NCBI Taxonomy" id="314278"/>
    <lineage>
        <taxon>Bacteria</taxon>
        <taxon>Pseudomonadati</taxon>
        <taxon>Pseudomonadota</taxon>
        <taxon>Gammaproteobacteria</taxon>
        <taxon>Chromatiales</taxon>
        <taxon>Ectothiorhodospiraceae</taxon>
        <taxon>Nitrococcus</taxon>
    </lineage>
</organism>
<dbReference type="Proteomes" id="UP000003374">
    <property type="component" value="Unassembled WGS sequence"/>
</dbReference>
<keyword evidence="1" id="KW-0560">Oxidoreductase</keyword>
<comment type="caution">
    <text evidence="1">The sequence shown here is derived from an EMBL/GenBank/DDBJ whole genome shotgun (WGS) entry which is preliminary data.</text>
</comment>